<evidence type="ECO:0000313" key="2">
    <source>
        <dbReference type="Proteomes" id="UP000295620"/>
    </source>
</evidence>
<dbReference type="EMBL" id="SNYC01000003">
    <property type="protein sequence ID" value="TDQ12174.1"/>
    <property type="molecule type" value="Genomic_DNA"/>
</dbReference>
<keyword evidence="2" id="KW-1185">Reference proteome</keyword>
<proteinExistence type="predicted"/>
<name>A0A4R6SZT1_9SPHI</name>
<gene>
    <name evidence="1" type="ORF">ATK78_1307</name>
</gene>
<comment type="caution">
    <text evidence="1">The sequence shown here is derived from an EMBL/GenBank/DDBJ whole genome shotgun (WGS) entry which is preliminary data.</text>
</comment>
<dbReference type="AlphaFoldDB" id="A0A4R6SZT1"/>
<dbReference type="RefSeq" id="WP_133575183.1">
    <property type="nucleotide sequence ID" value="NZ_SNYC01000003.1"/>
</dbReference>
<evidence type="ECO:0000313" key="1">
    <source>
        <dbReference type="EMBL" id="TDQ12174.1"/>
    </source>
</evidence>
<reference evidence="1 2" key="1">
    <citation type="submission" date="2019-03" db="EMBL/GenBank/DDBJ databases">
        <title>Genomic Encyclopedia of Archaeal and Bacterial Type Strains, Phase II (KMG-II): from individual species to whole genera.</title>
        <authorList>
            <person name="Goeker M."/>
        </authorList>
    </citation>
    <scope>NUCLEOTIDE SEQUENCE [LARGE SCALE GENOMIC DNA]</scope>
    <source>
        <strain evidence="1 2">DSM 19035</strain>
    </source>
</reference>
<organism evidence="1 2">
    <name type="scientific">Pedobacter metabolipauper</name>
    <dbReference type="NCBI Taxonomy" id="425513"/>
    <lineage>
        <taxon>Bacteria</taxon>
        <taxon>Pseudomonadati</taxon>
        <taxon>Bacteroidota</taxon>
        <taxon>Sphingobacteriia</taxon>
        <taxon>Sphingobacteriales</taxon>
        <taxon>Sphingobacteriaceae</taxon>
        <taxon>Pedobacter</taxon>
    </lineage>
</organism>
<sequence length="106" mass="12385">MRGFRIKPNLKKIDLIAIKQNQVEYFCATQTIDKIRAQKIGLEFNQELADFMEEKVKYYFIVKTNMEYDVISGLLLDPVIKKLDIVTGPVTEKARKCIDHYINSLK</sequence>
<protein>
    <submittedName>
        <fullName evidence="1">Uncharacterized protein</fullName>
    </submittedName>
</protein>
<dbReference type="OrthoDB" id="767866at2"/>
<accession>A0A4R6SZT1</accession>
<dbReference type="Proteomes" id="UP000295620">
    <property type="component" value="Unassembled WGS sequence"/>
</dbReference>